<evidence type="ECO:0000313" key="2">
    <source>
        <dbReference type="Proteomes" id="UP000237000"/>
    </source>
</evidence>
<name>A0A2P5CG06_TREOI</name>
<accession>A0A2P5CG06</accession>
<dbReference type="EMBL" id="JXTC01000369">
    <property type="protein sequence ID" value="PON59976.1"/>
    <property type="molecule type" value="Genomic_DNA"/>
</dbReference>
<keyword evidence="2" id="KW-1185">Reference proteome</keyword>
<dbReference type="AlphaFoldDB" id="A0A2P5CG06"/>
<organism evidence="1 2">
    <name type="scientific">Trema orientale</name>
    <name type="common">Charcoal tree</name>
    <name type="synonym">Celtis orientalis</name>
    <dbReference type="NCBI Taxonomy" id="63057"/>
    <lineage>
        <taxon>Eukaryota</taxon>
        <taxon>Viridiplantae</taxon>
        <taxon>Streptophyta</taxon>
        <taxon>Embryophyta</taxon>
        <taxon>Tracheophyta</taxon>
        <taxon>Spermatophyta</taxon>
        <taxon>Magnoliopsida</taxon>
        <taxon>eudicotyledons</taxon>
        <taxon>Gunneridae</taxon>
        <taxon>Pentapetalae</taxon>
        <taxon>rosids</taxon>
        <taxon>fabids</taxon>
        <taxon>Rosales</taxon>
        <taxon>Cannabaceae</taxon>
        <taxon>Trema</taxon>
    </lineage>
</organism>
<gene>
    <name evidence="1" type="ORF">TorRG33x02_286230</name>
</gene>
<comment type="caution">
    <text evidence="1">The sequence shown here is derived from an EMBL/GenBank/DDBJ whole genome shotgun (WGS) entry which is preliminary data.</text>
</comment>
<dbReference type="InParanoid" id="A0A2P5CG06"/>
<protein>
    <submittedName>
        <fullName evidence="1">Uncharacterized protein</fullName>
    </submittedName>
</protein>
<reference evidence="2" key="1">
    <citation type="submission" date="2016-06" db="EMBL/GenBank/DDBJ databases">
        <title>Parallel loss of symbiosis genes in relatives of nitrogen-fixing non-legume Parasponia.</title>
        <authorList>
            <person name="Van Velzen R."/>
            <person name="Holmer R."/>
            <person name="Bu F."/>
            <person name="Rutten L."/>
            <person name="Van Zeijl A."/>
            <person name="Liu W."/>
            <person name="Santuari L."/>
            <person name="Cao Q."/>
            <person name="Sharma T."/>
            <person name="Shen D."/>
            <person name="Roswanjaya Y."/>
            <person name="Wardhani T."/>
            <person name="Kalhor M.S."/>
            <person name="Jansen J."/>
            <person name="Van den Hoogen J."/>
            <person name="Gungor B."/>
            <person name="Hartog M."/>
            <person name="Hontelez J."/>
            <person name="Verver J."/>
            <person name="Yang W.-C."/>
            <person name="Schijlen E."/>
            <person name="Repin R."/>
            <person name="Schilthuizen M."/>
            <person name="Schranz E."/>
            <person name="Heidstra R."/>
            <person name="Miyata K."/>
            <person name="Fedorova E."/>
            <person name="Kohlen W."/>
            <person name="Bisseling T."/>
            <person name="Smit S."/>
            <person name="Geurts R."/>
        </authorList>
    </citation>
    <scope>NUCLEOTIDE SEQUENCE [LARGE SCALE GENOMIC DNA]</scope>
    <source>
        <strain evidence="2">cv. RG33-2</strain>
    </source>
</reference>
<dbReference type="OrthoDB" id="10331914at2759"/>
<proteinExistence type="predicted"/>
<dbReference type="Proteomes" id="UP000237000">
    <property type="component" value="Unassembled WGS sequence"/>
</dbReference>
<sequence length="53" mass="6137">MIFRTPSSEIESFRRRIMFLSERNCQRWMSLDMSPATSNAKTPTLDFFAAGFG</sequence>
<evidence type="ECO:0000313" key="1">
    <source>
        <dbReference type="EMBL" id="PON59976.1"/>
    </source>
</evidence>